<name>A0A803L0D8_CHEQI</name>
<evidence type="ECO:0000256" key="10">
    <source>
        <dbReference type="ARBA" id="ARBA00023136"/>
    </source>
</evidence>
<dbReference type="InterPro" id="IPR001245">
    <property type="entry name" value="Ser-Thr/Tyr_kinase_cat_dom"/>
</dbReference>
<comment type="subcellular location">
    <subcellularLocation>
        <location evidence="1">Membrane</location>
        <topology evidence="1">Single-pass type I membrane protein</topology>
    </subcellularLocation>
</comment>
<organism evidence="16 17">
    <name type="scientific">Chenopodium quinoa</name>
    <name type="common">Quinoa</name>
    <dbReference type="NCBI Taxonomy" id="63459"/>
    <lineage>
        <taxon>Eukaryota</taxon>
        <taxon>Viridiplantae</taxon>
        <taxon>Streptophyta</taxon>
        <taxon>Embryophyta</taxon>
        <taxon>Tracheophyta</taxon>
        <taxon>Spermatophyta</taxon>
        <taxon>Magnoliopsida</taxon>
        <taxon>eudicotyledons</taxon>
        <taxon>Gunneridae</taxon>
        <taxon>Pentapetalae</taxon>
        <taxon>Caryophyllales</taxon>
        <taxon>Chenopodiaceae</taxon>
        <taxon>Chenopodioideae</taxon>
        <taxon>Atripliceae</taxon>
        <taxon>Chenopodium</taxon>
    </lineage>
</organism>
<evidence type="ECO:0000256" key="6">
    <source>
        <dbReference type="ARBA" id="ARBA00022734"/>
    </source>
</evidence>
<dbReference type="Proteomes" id="UP000596660">
    <property type="component" value="Unplaced"/>
</dbReference>
<evidence type="ECO:0000256" key="14">
    <source>
        <dbReference type="SAM" id="Phobius"/>
    </source>
</evidence>
<dbReference type="Pfam" id="PF00139">
    <property type="entry name" value="Lectin_legB"/>
    <property type="match status" value="1"/>
</dbReference>
<keyword evidence="5" id="KW-0732">Signal</keyword>
<evidence type="ECO:0000256" key="3">
    <source>
        <dbReference type="ARBA" id="ARBA00010217"/>
    </source>
</evidence>
<evidence type="ECO:0000256" key="5">
    <source>
        <dbReference type="ARBA" id="ARBA00022729"/>
    </source>
</evidence>
<evidence type="ECO:0000256" key="4">
    <source>
        <dbReference type="ARBA" id="ARBA00022692"/>
    </source>
</evidence>
<dbReference type="InterPro" id="IPR013320">
    <property type="entry name" value="ConA-like_dom_sf"/>
</dbReference>
<evidence type="ECO:0000256" key="12">
    <source>
        <dbReference type="PROSITE-ProRule" id="PRU10141"/>
    </source>
</evidence>
<keyword evidence="17" id="KW-1185">Reference proteome</keyword>
<dbReference type="CDD" id="cd06899">
    <property type="entry name" value="lectin_legume_LecRK_Arcelin_ConA"/>
    <property type="match status" value="1"/>
</dbReference>
<evidence type="ECO:0000256" key="13">
    <source>
        <dbReference type="SAM" id="MobiDB-lite"/>
    </source>
</evidence>
<keyword evidence="4 14" id="KW-0812">Transmembrane</keyword>
<reference evidence="16" key="2">
    <citation type="submission" date="2021-03" db="UniProtKB">
        <authorList>
            <consortium name="EnsemblPlants"/>
        </authorList>
    </citation>
    <scope>IDENTIFICATION</scope>
</reference>
<feature type="region of interest" description="Disordered" evidence="13">
    <location>
        <begin position="307"/>
        <end position="337"/>
    </location>
</feature>
<dbReference type="AlphaFoldDB" id="A0A803L0D8"/>
<dbReference type="Pfam" id="PF07714">
    <property type="entry name" value="PK_Tyr_Ser-Thr"/>
    <property type="match status" value="1"/>
</dbReference>
<keyword evidence="7 12" id="KW-0547">Nucleotide-binding</keyword>
<protein>
    <recommendedName>
        <fullName evidence="15">Protein kinase domain-containing protein</fullName>
    </recommendedName>
</protein>
<dbReference type="InterPro" id="IPR011009">
    <property type="entry name" value="Kinase-like_dom_sf"/>
</dbReference>
<evidence type="ECO:0000256" key="8">
    <source>
        <dbReference type="ARBA" id="ARBA00022840"/>
    </source>
</evidence>
<dbReference type="PROSITE" id="PS00308">
    <property type="entry name" value="LECTIN_LEGUME_ALPHA"/>
    <property type="match status" value="1"/>
</dbReference>
<comment type="similarity">
    <text evidence="2">In the N-terminal section; belongs to the leguminous lectin family.</text>
</comment>
<evidence type="ECO:0000256" key="1">
    <source>
        <dbReference type="ARBA" id="ARBA00004479"/>
    </source>
</evidence>
<feature type="region of interest" description="Disordered" evidence="13">
    <location>
        <begin position="515"/>
        <end position="536"/>
    </location>
</feature>
<dbReference type="Gene3D" id="1.10.510.10">
    <property type="entry name" value="Transferase(Phosphotransferase) domain 1"/>
    <property type="match status" value="1"/>
</dbReference>
<dbReference type="InterPro" id="IPR000719">
    <property type="entry name" value="Prot_kinase_dom"/>
</dbReference>
<dbReference type="GO" id="GO:0030246">
    <property type="term" value="F:carbohydrate binding"/>
    <property type="evidence" value="ECO:0007669"/>
    <property type="project" value="UniProtKB-KW"/>
</dbReference>
<dbReference type="GO" id="GO:0051707">
    <property type="term" value="P:response to other organism"/>
    <property type="evidence" value="ECO:0007669"/>
    <property type="project" value="UniProtKB-ARBA"/>
</dbReference>
<dbReference type="InterPro" id="IPR000985">
    <property type="entry name" value="Lectin_LegA_CS"/>
</dbReference>
<evidence type="ECO:0000256" key="2">
    <source>
        <dbReference type="ARBA" id="ARBA00008536"/>
    </source>
</evidence>
<dbReference type="InterPro" id="IPR017441">
    <property type="entry name" value="Protein_kinase_ATP_BS"/>
</dbReference>
<evidence type="ECO:0000256" key="7">
    <source>
        <dbReference type="ARBA" id="ARBA00022741"/>
    </source>
</evidence>
<feature type="binding site" evidence="12">
    <location>
        <position position="233"/>
    </location>
    <ligand>
        <name>ATP</name>
        <dbReference type="ChEBI" id="CHEBI:30616"/>
    </ligand>
</feature>
<dbReference type="GO" id="GO:0004672">
    <property type="term" value="F:protein kinase activity"/>
    <property type="evidence" value="ECO:0007669"/>
    <property type="project" value="InterPro"/>
</dbReference>
<keyword evidence="6" id="KW-0430">Lectin</keyword>
<evidence type="ECO:0000259" key="15">
    <source>
        <dbReference type="SMART" id="SM00220"/>
    </source>
</evidence>
<dbReference type="PANTHER" id="PTHR27007">
    <property type="match status" value="1"/>
</dbReference>
<accession>A0A803L0D8</accession>
<reference evidence="16" key="1">
    <citation type="journal article" date="2017" name="Nature">
        <title>The genome of Chenopodium quinoa.</title>
        <authorList>
            <person name="Jarvis D.E."/>
            <person name="Ho Y.S."/>
            <person name="Lightfoot D.J."/>
            <person name="Schmoeckel S.M."/>
            <person name="Li B."/>
            <person name="Borm T.J.A."/>
            <person name="Ohyanagi H."/>
            <person name="Mineta K."/>
            <person name="Michell C.T."/>
            <person name="Saber N."/>
            <person name="Kharbatia N.M."/>
            <person name="Rupper R.R."/>
            <person name="Sharp A.R."/>
            <person name="Dally N."/>
            <person name="Boughton B.A."/>
            <person name="Woo Y.H."/>
            <person name="Gao G."/>
            <person name="Schijlen E.G.W.M."/>
            <person name="Guo X."/>
            <person name="Momin A.A."/>
            <person name="Negrao S."/>
            <person name="Al-Babili S."/>
            <person name="Gehring C."/>
            <person name="Roessner U."/>
            <person name="Jung C."/>
            <person name="Murphy K."/>
            <person name="Arold S.T."/>
            <person name="Gojobori T."/>
            <person name="van der Linden C.G."/>
            <person name="van Loo E.N."/>
            <person name="Jellen E.N."/>
            <person name="Maughan P.J."/>
            <person name="Tester M."/>
        </authorList>
    </citation>
    <scope>NUCLEOTIDE SEQUENCE [LARGE SCALE GENOMIC DNA]</scope>
    <source>
        <strain evidence="16">cv. PI 614886</strain>
    </source>
</reference>
<sequence>MIVVEFDSLSNPEWDPSYEHVGININSIESSVTKRWNATQHSGVPADVSIIYNASTENLSVHWSYSNEPKNFLSYPIDLMQVIPEWVSIGFSAATGQFAERHILESWEFYSSLNITEDEALRKDNNDDLQIKVKFNKLGLILVSLGVFLFILGGIIVLFFLCRKRKMPRQERAEDTSFNEEIERGAGPRRFSYIELESATQNFSSEQKLGEGGFGGVYKGYLMDLDMPIAVKKFSRGSRQGKKEYSTEFLGFLGFADSGDEGARLHLTSVVRDGDCHVISCCGEHSYSLNVWRDRFDRFIDHRGDGSRYDGGVSGDETQGGEEVESVAKQPSQSPVDPNALGYATYSYDTVPCPIDPKGLGNATDSCDIQASSVDICALGYARTFGYMAPEYLSTGKASKESDVYSFGVVALEIATGRRATNLIEAGTHQGKGLVNWVWDLYGNGELHLATDQKLNHMECDTKQIECLMLLGLWCAYPDYNHRPSIKQAIQVLNFETIMPSLPPKMPVPIYQVPMMPSDSSSSGPSMLNTSVETGR</sequence>
<dbReference type="GO" id="GO:0006952">
    <property type="term" value="P:defense response"/>
    <property type="evidence" value="ECO:0007669"/>
    <property type="project" value="UniProtKB-ARBA"/>
</dbReference>
<feature type="transmembrane region" description="Helical" evidence="14">
    <location>
        <begin position="138"/>
        <end position="162"/>
    </location>
</feature>
<dbReference type="GO" id="GO:0016020">
    <property type="term" value="C:membrane"/>
    <property type="evidence" value="ECO:0007669"/>
    <property type="project" value="UniProtKB-SubCell"/>
</dbReference>
<dbReference type="EnsemblPlants" id="AUR62005326-RA">
    <property type="protein sequence ID" value="AUR62005326-RA:cds"/>
    <property type="gene ID" value="AUR62005326"/>
</dbReference>
<dbReference type="OMA" id="PLDMTSH"/>
<dbReference type="InterPro" id="IPR050528">
    <property type="entry name" value="L-type_Lectin-RKs"/>
</dbReference>
<dbReference type="SUPFAM" id="SSF49899">
    <property type="entry name" value="Concanavalin A-like lectins/glucanases"/>
    <property type="match status" value="1"/>
</dbReference>
<evidence type="ECO:0000256" key="11">
    <source>
        <dbReference type="ARBA" id="ARBA00023170"/>
    </source>
</evidence>
<keyword evidence="10 14" id="KW-0472">Membrane</keyword>
<dbReference type="PROSITE" id="PS00107">
    <property type="entry name" value="PROTEIN_KINASE_ATP"/>
    <property type="match status" value="1"/>
</dbReference>
<evidence type="ECO:0000313" key="17">
    <source>
        <dbReference type="Proteomes" id="UP000596660"/>
    </source>
</evidence>
<comment type="similarity">
    <text evidence="3">In the C-terminal section; belongs to the protein kinase superfamily. Ser/Thr protein kinase family.</text>
</comment>
<dbReference type="SMART" id="SM00220">
    <property type="entry name" value="S_TKc"/>
    <property type="match status" value="1"/>
</dbReference>
<keyword evidence="11" id="KW-0675">Receptor</keyword>
<dbReference type="Gene3D" id="3.30.200.20">
    <property type="entry name" value="Phosphorylase Kinase, domain 1"/>
    <property type="match status" value="1"/>
</dbReference>
<feature type="compositionally biased region" description="Low complexity" evidence="13">
    <location>
        <begin position="515"/>
        <end position="527"/>
    </location>
</feature>
<keyword evidence="8 12" id="KW-0067">ATP-binding</keyword>
<dbReference type="Gene3D" id="2.60.120.200">
    <property type="match status" value="1"/>
</dbReference>
<evidence type="ECO:0000256" key="9">
    <source>
        <dbReference type="ARBA" id="ARBA00022989"/>
    </source>
</evidence>
<dbReference type="GO" id="GO:0005524">
    <property type="term" value="F:ATP binding"/>
    <property type="evidence" value="ECO:0007669"/>
    <property type="project" value="UniProtKB-UniRule"/>
</dbReference>
<feature type="domain" description="Protein kinase" evidence="15">
    <location>
        <begin position="203"/>
        <end position="498"/>
    </location>
</feature>
<dbReference type="InterPro" id="IPR001220">
    <property type="entry name" value="Legume_lectin_dom"/>
</dbReference>
<keyword evidence="9 14" id="KW-1133">Transmembrane helix</keyword>
<proteinExistence type="inferred from homology"/>
<evidence type="ECO:0000313" key="16">
    <source>
        <dbReference type="EnsemblPlants" id="AUR62005326-RA:cds"/>
    </source>
</evidence>
<dbReference type="Gramene" id="AUR62005326-RA">
    <property type="protein sequence ID" value="AUR62005326-RA:cds"/>
    <property type="gene ID" value="AUR62005326"/>
</dbReference>
<dbReference type="SUPFAM" id="SSF56112">
    <property type="entry name" value="Protein kinase-like (PK-like)"/>
    <property type="match status" value="2"/>
</dbReference>